<proteinExistence type="predicted"/>
<dbReference type="GeneID" id="108037364"/>
<dbReference type="RefSeq" id="XP_016969405.2">
    <property type="nucleotide sequence ID" value="XM_017113916.2"/>
</dbReference>
<dbReference type="RefSeq" id="XP_016969405.1">
    <property type="nucleotide sequence ID" value="XM_017113916.1"/>
</dbReference>
<protein>
    <submittedName>
        <fullName evidence="1">LOW QUALITY PROTEIN: uncharacterized protein LOC108037364</fullName>
    </submittedName>
</protein>
<gene>
    <name evidence="1" type="primary">LOC108037364</name>
</gene>
<reference evidence="1" key="1">
    <citation type="submission" date="2025-08" db="UniProtKB">
        <authorList>
            <consortium name="RefSeq"/>
        </authorList>
    </citation>
    <scope>IDENTIFICATION</scope>
</reference>
<dbReference type="AlphaFoldDB" id="A0A6P4DV03"/>
<dbReference type="OrthoDB" id="7675944at2759"/>
<name>A0A6P4DV03_DRORH</name>
<evidence type="ECO:0000313" key="1">
    <source>
        <dbReference type="RefSeq" id="XP_016969405.1"/>
    </source>
</evidence>
<sequence length="158" mass="18319">MGVTKATPYSEAESKAFAKFLKIYGSTRGDMDKDEILRSAENAWGKLLPVQKKHFEVKPREIRAKKMAIAARKSQAAEQKNKIWHSKKKALSKHRFSSKSSEECVFLYFLREYQKGNINLYMEENLKSISTKELQNLFKTLGKERLRRGFLNPLVMIS</sequence>
<accession>A0A6P4DV03</accession>
<organism evidence="1">
    <name type="scientific">Drosophila rhopaloa</name>
    <name type="common">Fruit fly</name>
    <dbReference type="NCBI Taxonomy" id="1041015"/>
    <lineage>
        <taxon>Eukaryota</taxon>
        <taxon>Metazoa</taxon>
        <taxon>Ecdysozoa</taxon>
        <taxon>Arthropoda</taxon>
        <taxon>Hexapoda</taxon>
        <taxon>Insecta</taxon>
        <taxon>Pterygota</taxon>
        <taxon>Neoptera</taxon>
        <taxon>Endopterygota</taxon>
        <taxon>Diptera</taxon>
        <taxon>Brachycera</taxon>
        <taxon>Muscomorpha</taxon>
        <taxon>Ephydroidea</taxon>
        <taxon>Drosophilidae</taxon>
        <taxon>Drosophila</taxon>
        <taxon>Sophophora</taxon>
    </lineage>
</organism>